<evidence type="ECO:0000256" key="1">
    <source>
        <dbReference type="SAM" id="MobiDB-lite"/>
    </source>
</evidence>
<dbReference type="AlphaFoldDB" id="A5E6P1"/>
<gene>
    <name evidence="2" type="ORF">LELG_05280</name>
</gene>
<keyword evidence="3" id="KW-1185">Reference proteome</keyword>
<feature type="compositionally biased region" description="Polar residues" evidence="1">
    <location>
        <begin position="190"/>
        <end position="200"/>
    </location>
</feature>
<name>A5E6P1_LODEL</name>
<protein>
    <submittedName>
        <fullName evidence="2">Uncharacterized protein</fullName>
    </submittedName>
</protein>
<sequence>MTEMTKLPSPRNLDSDKHRIETSSSLTSSEGEMNNTIPSFKENPDLDILSAAVTSRIKNEIDLEVLLKHKELEMIEKERAKIIEQMKKVENAVKSEGDVNLRHHPHHPSLGGLSITIPNRMANQSLEGVKSYNNGGEAVALHTRSMSSDGSFQLLYQPTHAHPHPHLAPASHPFPINPAFAFASSTLNPSHPSLSNNASGSFPGPAHASASTSHYRTRSSTSMSSGCLYQRSDGKNSENNVSQLSKK</sequence>
<feature type="compositionally biased region" description="Low complexity" evidence="1">
    <location>
        <begin position="208"/>
        <end position="225"/>
    </location>
</feature>
<dbReference type="GeneID" id="5230624"/>
<feature type="region of interest" description="Disordered" evidence="1">
    <location>
        <begin position="190"/>
        <end position="247"/>
    </location>
</feature>
<evidence type="ECO:0000313" key="3">
    <source>
        <dbReference type="Proteomes" id="UP000001996"/>
    </source>
</evidence>
<feature type="compositionally biased region" description="Polar residues" evidence="1">
    <location>
        <begin position="237"/>
        <end position="247"/>
    </location>
</feature>
<dbReference type="KEGG" id="lel:PVL30_002375"/>
<organism evidence="2 3">
    <name type="scientific">Lodderomyces elongisporus (strain ATCC 11503 / CBS 2605 / JCM 1781 / NBRC 1676 / NRRL YB-4239)</name>
    <name type="common">Yeast</name>
    <name type="synonym">Saccharomyces elongisporus</name>
    <dbReference type="NCBI Taxonomy" id="379508"/>
    <lineage>
        <taxon>Eukaryota</taxon>
        <taxon>Fungi</taxon>
        <taxon>Dikarya</taxon>
        <taxon>Ascomycota</taxon>
        <taxon>Saccharomycotina</taxon>
        <taxon>Pichiomycetes</taxon>
        <taxon>Debaryomycetaceae</taxon>
        <taxon>Candida/Lodderomyces clade</taxon>
        <taxon>Lodderomyces</taxon>
    </lineage>
</organism>
<dbReference type="EMBL" id="CH981532">
    <property type="protein sequence ID" value="EDK47099.1"/>
    <property type="molecule type" value="Genomic_DNA"/>
</dbReference>
<dbReference type="VEuPathDB" id="FungiDB:LELG_05280"/>
<evidence type="ECO:0000313" key="2">
    <source>
        <dbReference type="EMBL" id="EDK47099.1"/>
    </source>
</evidence>
<proteinExistence type="predicted"/>
<accession>A5E6P1</accession>
<reference evidence="2 3" key="1">
    <citation type="journal article" date="2009" name="Nature">
        <title>Evolution of pathogenicity and sexual reproduction in eight Candida genomes.</title>
        <authorList>
            <person name="Butler G."/>
            <person name="Rasmussen M.D."/>
            <person name="Lin M.F."/>
            <person name="Santos M.A."/>
            <person name="Sakthikumar S."/>
            <person name="Munro C.A."/>
            <person name="Rheinbay E."/>
            <person name="Grabherr M."/>
            <person name="Forche A."/>
            <person name="Reedy J.L."/>
            <person name="Agrafioti I."/>
            <person name="Arnaud M.B."/>
            <person name="Bates S."/>
            <person name="Brown A.J."/>
            <person name="Brunke S."/>
            <person name="Costanzo M.C."/>
            <person name="Fitzpatrick D.A."/>
            <person name="de Groot P.W."/>
            <person name="Harris D."/>
            <person name="Hoyer L.L."/>
            <person name="Hube B."/>
            <person name="Klis F.M."/>
            <person name="Kodira C."/>
            <person name="Lennard N."/>
            <person name="Logue M.E."/>
            <person name="Martin R."/>
            <person name="Neiman A.M."/>
            <person name="Nikolaou E."/>
            <person name="Quail M.A."/>
            <person name="Quinn J."/>
            <person name="Santos M.C."/>
            <person name="Schmitzberger F.F."/>
            <person name="Sherlock G."/>
            <person name="Shah P."/>
            <person name="Silverstein K.A."/>
            <person name="Skrzypek M.S."/>
            <person name="Soll D."/>
            <person name="Staggs R."/>
            <person name="Stansfield I."/>
            <person name="Stumpf M.P."/>
            <person name="Sudbery P.E."/>
            <person name="Srikantha T."/>
            <person name="Zeng Q."/>
            <person name="Berman J."/>
            <person name="Berriman M."/>
            <person name="Heitman J."/>
            <person name="Gow N.A."/>
            <person name="Lorenz M.C."/>
            <person name="Birren B.W."/>
            <person name="Kellis M."/>
            <person name="Cuomo C.A."/>
        </authorList>
    </citation>
    <scope>NUCLEOTIDE SEQUENCE [LARGE SCALE GENOMIC DNA]</scope>
    <source>
        <strain evidence="3">ATCC 11503 / BCRC 21390 / CBS 2605 / JCM 1781 / NBRC 1676 / NRRL YB-4239</strain>
    </source>
</reference>
<dbReference type="HOGENOM" id="CLU_1124730_0_0_1"/>
<dbReference type="InParanoid" id="A5E6P1"/>
<feature type="region of interest" description="Disordered" evidence="1">
    <location>
        <begin position="1"/>
        <end position="43"/>
    </location>
</feature>
<dbReference type="Proteomes" id="UP000001996">
    <property type="component" value="Unassembled WGS sequence"/>
</dbReference>